<feature type="domain" description="Peptidase S54 rhomboid" evidence="6">
    <location>
        <begin position="2"/>
        <end position="126"/>
    </location>
</feature>
<dbReference type="PANTHER" id="PTHR43066:SF11">
    <property type="entry name" value="PEPTIDASE S54 RHOMBOID DOMAIN-CONTAINING PROTEIN"/>
    <property type="match status" value="1"/>
</dbReference>
<dbReference type="EMBL" id="BMNL01000001">
    <property type="protein sequence ID" value="GGP19845.1"/>
    <property type="molecule type" value="Genomic_DNA"/>
</dbReference>
<dbReference type="InterPro" id="IPR022764">
    <property type="entry name" value="Peptidase_S54_rhomboid_dom"/>
</dbReference>
<evidence type="ECO:0000256" key="1">
    <source>
        <dbReference type="ARBA" id="ARBA00004141"/>
    </source>
</evidence>
<comment type="caution">
    <text evidence="7">The sequence shown here is derived from an EMBL/GenBank/DDBJ whole genome shotgun (WGS) entry which is preliminary data.</text>
</comment>
<dbReference type="GO" id="GO:0004252">
    <property type="term" value="F:serine-type endopeptidase activity"/>
    <property type="evidence" value="ECO:0007669"/>
    <property type="project" value="InterPro"/>
</dbReference>
<comment type="subcellular location">
    <subcellularLocation>
        <location evidence="1">Membrane</location>
        <topology evidence="1">Multi-pass membrane protein</topology>
    </subcellularLocation>
</comment>
<dbReference type="Proteomes" id="UP000610960">
    <property type="component" value="Unassembled WGS sequence"/>
</dbReference>
<organism evidence="7 8">
    <name type="scientific">Thermocladium modestius</name>
    <dbReference type="NCBI Taxonomy" id="62609"/>
    <lineage>
        <taxon>Archaea</taxon>
        <taxon>Thermoproteota</taxon>
        <taxon>Thermoprotei</taxon>
        <taxon>Thermoproteales</taxon>
        <taxon>Thermoproteaceae</taxon>
        <taxon>Thermocladium</taxon>
    </lineage>
</organism>
<evidence type="ECO:0000259" key="6">
    <source>
        <dbReference type="Pfam" id="PF01694"/>
    </source>
</evidence>
<accession>A0A830GUL2</accession>
<proteinExistence type="predicted"/>
<feature type="transmembrane region" description="Helical" evidence="5">
    <location>
        <begin position="82"/>
        <end position="101"/>
    </location>
</feature>
<keyword evidence="8" id="KW-1185">Reference proteome</keyword>
<keyword evidence="3 5" id="KW-1133">Transmembrane helix</keyword>
<evidence type="ECO:0000313" key="8">
    <source>
        <dbReference type="Proteomes" id="UP000610960"/>
    </source>
</evidence>
<name>A0A830GUL2_9CREN</name>
<evidence type="ECO:0000256" key="5">
    <source>
        <dbReference type="SAM" id="Phobius"/>
    </source>
</evidence>
<dbReference type="SUPFAM" id="SSF144091">
    <property type="entry name" value="Rhomboid-like"/>
    <property type="match status" value="1"/>
</dbReference>
<evidence type="ECO:0000256" key="2">
    <source>
        <dbReference type="ARBA" id="ARBA00022692"/>
    </source>
</evidence>
<reference evidence="7" key="1">
    <citation type="journal article" date="2014" name="Int. J. Syst. Evol. Microbiol.">
        <title>Complete genome sequence of Corynebacterium casei LMG S-19264T (=DSM 44701T), isolated from a smear-ripened cheese.</title>
        <authorList>
            <consortium name="US DOE Joint Genome Institute (JGI-PGF)"/>
            <person name="Walter F."/>
            <person name="Albersmeier A."/>
            <person name="Kalinowski J."/>
            <person name="Ruckert C."/>
        </authorList>
    </citation>
    <scope>NUCLEOTIDE SEQUENCE</scope>
    <source>
        <strain evidence="7">JCM 10088</strain>
    </source>
</reference>
<evidence type="ECO:0000313" key="7">
    <source>
        <dbReference type="EMBL" id="GGP19845.1"/>
    </source>
</evidence>
<dbReference type="PANTHER" id="PTHR43066">
    <property type="entry name" value="RHOMBOID-RELATED PROTEIN"/>
    <property type="match status" value="1"/>
</dbReference>
<feature type="transmembrane region" description="Helical" evidence="5">
    <location>
        <begin position="107"/>
        <end position="125"/>
    </location>
</feature>
<dbReference type="InterPro" id="IPR035952">
    <property type="entry name" value="Rhomboid-like_sf"/>
</dbReference>
<dbReference type="AlphaFoldDB" id="A0A830GUL2"/>
<keyword evidence="4 5" id="KW-0472">Membrane</keyword>
<dbReference type="Pfam" id="PF01694">
    <property type="entry name" value="Rhomboid"/>
    <property type="match status" value="1"/>
</dbReference>
<sequence length="141" mass="15929">MSMFYDPTFLDYFFNMLTLWFIGPFFESRFGARLFWEVYAVSGVVAALSVYIYPPLTAIAGASGALFGIVGFMIASPYRWAILSNPINIISIIFLLSPLAAGYGIAYLGHLLGFAVGLALGFYWSRKLVYRRTYRVRWGPY</sequence>
<gene>
    <name evidence="7" type="ORF">GCM10007981_05170</name>
</gene>
<reference evidence="7" key="2">
    <citation type="submission" date="2020-09" db="EMBL/GenBank/DDBJ databases">
        <authorList>
            <person name="Sun Q."/>
            <person name="Ohkuma M."/>
        </authorList>
    </citation>
    <scope>NUCLEOTIDE SEQUENCE</scope>
    <source>
        <strain evidence="7">JCM 10088</strain>
    </source>
</reference>
<keyword evidence="2 5" id="KW-0812">Transmembrane</keyword>
<evidence type="ECO:0000256" key="3">
    <source>
        <dbReference type="ARBA" id="ARBA00022989"/>
    </source>
</evidence>
<feature type="transmembrane region" description="Helical" evidence="5">
    <location>
        <begin position="12"/>
        <end position="27"/>
    </location>
</feature>
<feature type="transmembrane region" description="Helical" evidence="5">
    <location>
        <begin position="58"/>
        <end position="75"/>
    </location>
</feature>
<dbReference type="Gene3D" id="1.20.1540.10">
    <property type="entry name" value="Rhomboid-like"/>
    <property type="match status" value="1"/>
</dbReference>
<dbReference type="GO" id="GO:0016020">
    <property type="term" value="C:membrane"/>
    <property type="evidence" value="ECO:0007669"/>
    <property type="project" value="UniProtKB-SubCell"/>
</dbReference>
<evidence type="ECO:0000256" key="4">
    <source>
        <dbReference type="ARBA" id="ARBA00023136"/>
    </source>
</evidence>
<protein>
    <recommendedName>
        <fullName evidence="6">Peptidase S54 rhomboid domain-containing protein</fullName>
    </recommendedName>
</protein>